<comment type="caution">
    <text evidence="1">The sequence shown here is derived from an EMBL/GenBank/DDBJ whole genome shotgun (WGS) entry which is preliminary data.</text>
</comment>
<protein>
    <submittedName>
        <fullName evidence="1">Uncharacterized protein</fullName>
    </submittedName>
</protein>
<organism evidence="1 2">
    <name type="scientific">Persea americana</name>
    <name type="common">Avocado</name>
    <dbReference type="NCBI Taxonomy" id="3435"/>
    <lineage>
        <taxon>Eukaryota</taxon>
        <taxon>Viridiplantae</taxon>
        <taxon>Streptophyta</taxon>
        <taxon>Embryophyta</taxon>
        <taxon>Tracheophyta</taxon>
        <taxon>Spermatophyta</taxon>
        <taxon>Magnoliopsida</taxon>
        <taxon>Magnoliidae</taxon>
        <taxon>Laurales</taxon>
        <taxon>Lauraceae</taxon>
        <taxon>Persea</taxon>
    </lineage>
</organism>
<accession>A0ACC2KVI4</accession>
<name>A0ACC2KVI4_PERAE</name>
<evidence type="ECO:0000313" key="2">
    <source>
        <dbReference type="Proteomes" id="UP001234297"/>
    </source>
</evidence>
<reference evidence="1 2" key="1">
    <citation type="journal article" date="2022" name="Hortic Res">
        <title>A haplotype resolved chromosomal level avocado genome allows analysis of novel avocado genes.</title>
        <authorList>
            <person name="Nath O."/>
            <person name="Fletcher S.J."/>
            <person name="Hayward A."/>
            <person name="Shaw L.M."/>
            <person name="Masouleh A.K."/>
            <person name="Furtado A."/>
            <person name="Henry R.J."/>
            <person name="Mitter N."/>
        </authorList>
    </citation>
    <scope>NUCLEOTIDE SEQUENCE [LARGE SCALE GENOMIC DNA]</scope>
    <source>
        <strain evidence="2">cv. Hass</strain>
    </source>
</reference>
<dbReference type="EMBL" id="CM056819">
    <property type="protein sequence ID" value="KAJ8625170.1"/>
    <property type="molecule type" value="Genomic_DNA"/>
</dbReference>
<sequence>MPSHGLSKDNSCASREKHKEKEVVHAIPVREFPTVNLHEDNDIEFSEAPNHVVIDQSIGADHVVDKIMYDPTVEDEMAFDRCEHAQVEFRLQSIRYYEFGAASLFLPPSSPLVPLSPLTGTKPPKFMKNIPIDSMESPSASPSSSHHFSSPRHYYVAVDRLQFKMETLVDLLGVAGRHHSLPIALCCSSRDELDAVCSTVSNLSYISLASLYSDLAEAERILILEKFRRATSEWNQNIGHLEDGCENGDQEQKSFMIVVTDACLPVVASGEAPIAAHILINYELPTKKETYLRRISTCLAADGVVINMVVGGEVVTLKGIEESSGLIIAEMPINISEIL</sequence>
<keyword evidence="2" id="KW-1185">Reference proteome</keyword>
<dbReference type="Proteomes" id="UP001234297">
    <property type="component" value="Chromosome 11"/>
</dbReference>
<evidence type="ECO:0000313" key="1">
    <source>
        <dbReference type="EMBL" id="KAJ8625170.1"/>
    </source>
</evidence>
<gene>
    <name evidence="1" type="ORF">MRB53_033700</name>
</gene>
<proteinExistence type="predicted"/>